<feature type="compositionally biased region" description="Low complexity" evidence="1">
    <location>
        <begin position="72"/>
        <end position="84"/>
    </location>
</feature>
<keyword evidence="3" id="KW-1185">Reference proteome</keyword>
<accession>A0A195EG44</accession>
<dbReference type="AlphaFoldDB" id="A0A195EG44"/>
<feature type="compositionally biased region" description="Low complexity" evidence="1">
    <location>
        <begin position="37"/>
        <end position="52"/>
    </location>
</feature>
<organism evidence="2 3">
    <name type="scientific">Trachymyrmex cornetzi</name>
    <dbReference type="NCBI Taxonomy" id="471704"/>
    <lineage>
        <taxon>Eukaryota</taxon>
        <taxon>Metazoa</taxon>
        <taxon>Ecdysozoa</taxon>
        <taxon>Arthropoda</taxon>
        <taxon>Hexapoda</taxon>
        <taxon>Insecta</taxon>
        <taxon>Pterygota</taxon>
        <taxon>Neoptera</taxon>
        <taxon>Endopterygota</taxon>
        <taxon>Hymenoptera</taxon>
        <taxon>Apocrita</taxon>
        <taxon>Aculeata</taxon>
        <taxon>Formicoidea</taxon>
        <taxon>Formicidae</taxon>
        <taxon>Myrmicinae</taxon>
        <taxon>Trachymyrmex</taxon>
    </lineage>
</organism>
<proteinExistence type="predicted"/>
<gene>
    <name evidence="2" type="ORF">ALC57_03552</name>
</gene>
<dbReference type="Proteomes" id="UP000078492">
    <property type="component" value="Unassembled WGS sequence"/>
</dbReference>
<sequence length="209" mass="23797">MSAVTMAAASYRAALNVAATLSQQQQQQPSQRRHHPQQQQQQQQPQQQQQQPPTHPHHHHHHHRNHNHVPHQHQQQQQQQQQQRQRMRSRSFKRDAVLEEERIDPRVPSVAGPPWGDVSLPRPFRFPSSSFDFTERKCVSNDDEIVPHIPNESRYTVDGSPGIAGLSREKKEVSQGFPGESRLACGLREGDVTKSNLRTSSRSGLDPAG</sequence>
<feature type="region of interest" description="Disordered" evidence="1">
    <location>
        <begin position="150"/>
        <end position="209"/>
    </location>
</feature>
<dbReference type="EMBL" id="KQ978957">
    <property type="protein sequence ID" value="KYN27208.1"/>
    <property type="molecule type" value="Genomic_DNA"/>
</dbReference>
<feature type="compositionally biased region" description="Basic and acidic residues" evidence="1">
    <location>
        <begin position="92"/>
        <end position="105"/>
    </location>
</feature>
<protein>
    <submittedName>
        <fullName evidence="2">Uncharacterized protein</fullName>
    </submittedName>
</protein>
<feature type="region of interest" description="Disordered" evidence="1">
    <location>
        <begin position="19"/>
        <end position="110"/>
    </location>
</feature>
<evidence type="ECO:0000256" key="1">
    <source>
        <dbReference type="SAM" id="MobiDB-lite"/>
    </source>
</evidence>
<dbReference type="STRING" id="471704.A0A195EG44"/>
<evidence type="ECO:0000313" key="2">
    <source>
        <dbReference type="EMBL" id="KYN27208.1"/>
    </source>
</evidence>
<reference evidence="2 3" key="1">
    <citation type="submission" date="2015-09" db="EMBL/GenBank/DDBJ databases">
        <title>Trachymyrmex cornetzi WGS genome.</title>
        <authorList>
            <person name="Nygaard S."/>
            <person name="Hu H."/>
            <person name="Boomsma J."/>
            <person name="Zhang G."/>
        </authorList>
    </citation>
    <scope>NUCLEOTIDE SEQUENCE [LARGE SCALE GENOMIC DNA]</scope>
    <source>
        <strain evidence="2">Tcor2-1</strain>
        <tissue evidence="2">Whole body</tissue>
    </source>
</reference>
<name>A0A195EG44_9HYME</name>
<evidence type="ECO:0000313" key="3">
    <source>
        <dbReference type="Proteomes" id="UP000078492"/>
    </source>
</evidence>
<feature type="compositionally biased region" description="Polar residues" evidence="1">
    <location>
        <begin position="193"/>
        <end position="203"/>
    </location>
</feature>
<feature type="compositionally biased region" description="Basic residues" evidence="1">
    <location>
        <begin position="55"/>
        <end position="71"/>
    </location>
</feature>